<reference evidence="1 2" key="1">
    <citation type="submission" date="2017-03" db="EMBL/GenBank/DDBJ databases">
        <title>Genome analysis of strain PAMC 26577.</title>
        <authorList>
            <person name="Oh H.-M."/>
            <person name="Yang J.-A."/>
        </authorList>
    </citation>
    <scope>NUCLEOTIDE SEQUENCE [LARGE SCALE GENOMIC DNA]</scope>
    <source>
        <strain evidence="1 2">PAMC 26577</strain>
    </source>
</reference>
<dbReference type="EMBL" id="NBTZ01000036">
    <property type="protein sequence ID" value="OTP76527.1"/>
    <property type="molecule type" value="Genomic_DNA"/>
</dbReference>
<protein>
    <submittedName>
        <fullName evidence="1">Uncharacterized protein</fullName>
    </submittedName>
</protein>
<dbReference type="AlphaFoldDB" id="A0A242MYM0"/>
<comment type="caution">
    <text evidence="1">The sequence shown here is derived from an EMBL/GenBank/DDBJ whole genome shotgun (WGS) entry which is preliminary data.</text>
</comment>
<accession>A0A242MYM0</accession>
<dbReference type="Proteomes" id="UP000195221">
    <property type="component" value="Unassembled WGS sequence"/>
</dbReference>
<proteinExistence type="predicted"/>
<name>A0A242MYM0_CABSO</name>
<sequence length="42" mass="4710">MDRMTVEQTCATSNSAGKAVADAKFIVRWQKSGRLPRDFISH</sequence>
<evidence type="ECO:0000313" key="1">
    <source>
        <dbReference type="EMBL" id="OTP76527.1"/>
    </source>
</evidence>
<evidence type="ECO:0000313" key="2">
    <source>
        <dbReference type="Proteomes" id="UP000195221"/>
    </source>
</evidence>
<organism evidence="1 2">
    <name type="scientific">Caballeronia sordidicola</name>
    <name type="common">Burkholderia sordidicola</name>
    <dbReference type="NCBI Taxonomy" id="196367"/>
    <lineage>
        <taxon>Bacteria</taxon>
        <taxon>Pseudomonadati</taxon>
        <taxon>Pseudomonadota</taxon>
        <taxon>Betaproteobacteria</taxon>
        <taxon>Burkholderiales</taxon>
        <taxon>Burkholderiaceae</taxon>
        <taxon>Caballeronia</taxon>
    </lineage>
</organism>
<gene>
    <name evidence="1" type="ORF">PAMC26577_10685</name>
</gene>